<accession>A0A822YC30</accession>
<evidence type="ECO:0000313" key="2">
    <source>
        <dbReference type="EMBL" id="DAD28849.1"/>
    </source>
</evidence>
<reference evidence="2 3" key="1">
    <citation type="journal article" date="2020" name="Mol. Biol. Evol.">
        <title>Distinct Expression and Methylation Patterns for Genes with Different Fates following a Single Whole-Genome Duplication in Flowering Plants.</title>
        <authorList>
            <person name="Shi T."/>
            <person name="Rahmani R.S."/>
            <person name="Gugger P.F."/>
            <person name="Wang M."/>
            <person name="Li H."/>
            <person name="Zhang Y."/>
            <person name="Li Z."/>
            <person name="Wang Q."/>
            <person name="Van de Peer Y."/>
            <person name="Marchal K."/>
            <person name="Chen J."/>
        </authorList>
    </citation>
    <scope>NUCLEOTIDE SEQUENCE [LARGE SCALE GENOMIC DNA]</scope>
    <source>
        <tissue evidence="2">Leaf</tissue>
    </source>
</reference>
<dbReference type="AlphaFoldDB" id="A0A822YC30"/>
<name>A0A822YC30_NELNU</name>
<proteinExistence type="predicted"/>
<feature type="region of interest" description="Disordered" evidence="1">
    <location>
        <begin position="178"/>
        <end position="199"/>
    </location>
</feature>
<dbReference type="PANTHER" id="PTHR46816:SF1">
    <property type="entry name" value="TETRATRICOPEPTIDE REPEAT (TPR)-LIKE SUPERFAMILY PROTEIN"/>
    <property type="match status" value="1"/>
</dbReference>
<evidence type="ECO:0000256" key="1">
    <source>
        <dbReference type="SAM" id="MobiDB-lite"/>
    </source>
</evidence>
<sequence>MVKMTLGEEIREVKLENISILQKLQRKPSEDVYYHWSYSEDCSFMRRAILHRGQFSSDISWLLVASIWKGLGFDVKTVQNKMVYQLLDSDHDMCPPSSLNNIVEKYVKDVWLLIATQEHSEIASALNLLDAALALSPRLESGLELKAQPLLYLRRFKEVADMLQEYIPSYKMVYEESSLSSDNSSQQPMESIITPHTGH</sequence>
<organism evidence="2 3">
    <name type="scientific">Nelumbo nucifera</name>
    <name type="common">Sacred lotus</name>
    <dbReference type="NCBI Taxonomy" id="4432"/>
    <lineage>
        <taxon>Eukaryota</taxon>
        <taxon>Viridiplantae</taxon>
        <taxon>Streptophyta</taxon>
        <taxon>Embryophyta</taxon>
        <taxon>Tracheophyta</taxon>
        <taxon>Spermatophyta</taxon>
        <taxon>Magnoliopsida</taxon>
        <taxon>Proteales</taxon>
        <taxon>Nelumbonaceae</taxon>
        <taxon>Nelumbo</taxon>
    </lineage>
</organism>
<evidence type="ECO:0000313" key="3">
    <source>
        <dbReference type="Proteomes" id="UP000607653"/>
    </source>
</evidence>
<dbReference type="PANTHER" id="PTHR46816">
    <property type="entry name" value="OS01G0273500 PROTEIN"/>
    <property type="match status" value="1"/>
</dbReference>
<gene>
    <name evidence="2" type="ORF">HUJ06_030317</name>
</gene>
<keyword evidence="3" id="KW-1185">Reference proteome</keyword>
<dbReference type="EMBL" id="DUZY01000002">
    <property type="protein sequence ID" value="DAD28849.1"/>
    <property type="molecule type" value="Genomic_DNA"/>
</dbReference>
<protein>
    <submittedName>
        <fullName evidence="2">Uncharacterized protein</fullName>
    </submittedName>
</protein>
<dbReference type="Proteomes" id="UP000607653">
    <property type="component" value="Unassembled WGS sequence"/>
</dbReference>
<comment type="caution">
    <text evidence="2">The sequence shown here is derived from an EMBL/GenBank/DDBJ whole genome shotgun (WGS) entry which is preliminary data.</text>
</comment>